<dbReference type="Pfam" id="PF07687">
    <property type="entry name" value="M20_dimer"/>
    <property type="match status" value="1"/>
</dbReference>
<comment type="similarity">
    <text evidence="1">Belongs to the peptidase M20 family.</text>
</comment>
<dbReference type="Pfam" id="PF01546">
    <property type="entry name" value="Peptidase_M20"/>
    <property type="match status" value="1"/>
</dbReference>
<proteinExistence type="inferred from homology"/>
<reference evidence="5" key="1">
    <citation type="journal article" date="2019" name="Int. J. Syst. Evol. Microbiol.">
        <title>The Global Catalogue of Microorganisms (GCM) 10K type strain sequencing project: providing services to taxonomists for standard genome sequencing and annotation.</title>
        <authorList>
            <consortium name="The Broad Institute Genomics Platform"/>
            <consortium name="The Broad Institute Genome Sequencing Center for Infectious Disease"/>
            <person name="Wu L."/>
            <person name="Ma J."/>
        </authorList>
    </citation>
    <scope>NUCLEOTIDE SEQUENCE [LARGE SCALE GENOMIC DNA]</scope>
    <source>
        <strain evidence="5">JCM 16908</strain>
    </source>
</reference>
<dbReference type="Gene3D" id="3.30.70.360">
    <property type="match status" value="1"/>
</dbReference>
<evidence type="ECO:0000313" key="4">
    <source>
        <dbReference type="EMBL" id="GAA3840617.1"/>
    </source>
</evidence>
<dbReference type="InterPro" id="IPR011650">
    <property type="entry name" value="Peptidase_M20_dimer"/>
</dbReference>
<keyword evidence="5" id="KW-1185">Reference proteome</keyword>
<sequence>MTADINARRLLDRIEAFASIGGNAGGGVSREGFSASDLEARERLSKEAQLGGMDAAVDAAGNVLIRRPGGGRGAESRRVLLIGSHLDTVANGGRLDGAYGVLAGLEVMQTIVESGAEPAYEPVLVAFANEEGALFPQPFWGSTVLAGALEMLPDDPRDHDGRSLRRPLALAGGDLAALSTAVWLAESVAAYLELHVEQGPVLERSGRPIGVVDSITGRTLLTVEVRGSAGHAGTTPMNLRRDPLPTAARIVLAAQDLACERRLCRVTTVGWVEVHPNSPNTIADSVRLTIDLRDSDPSRLENAEEALRTSLASLDKQADVHIDIRVDTRAAPVATDPALRAAITASADELGLPHQTLPSGAGHDAQIVARIAPIGMIFVPSIGGVSHVPEEDTADTDLLAGARVLLRTVLRL</sequence>
<evidence type="ECO:0000256" key="2">
    <source>
        <dbReference type="ARBA" id="ARBA00022801"/>
    </source>
</evidence>
<organism evidence="4 5">
    <name type="scientific">Sphaerisporangium flaviroseum</name>
    <dbReference type="NCBI Taxonomy" id="509199"/>
    <lineage>
        <taxon>Bacteria</taxon>
        <taxon>Bacillati</taxon>
        <taxon>Actinomycetota</taxon>
        <taxon>Actinomycetes</taxon>
        <taxon>Streptosporangiales</taxon>
        <taxon>Streptosporangiaceae</taxon>
        <taxon>Sphaerisporangium</taxon>
    </lineage>
</organism>
<accession>A0ABP7JCL7</accession>
<comment type="caution">
    <text evidence="4">The sequence shown here is derived from an EMBL/GenBank/DDBJ whole genome shotgun (WGS) entry which is preliminary data.</text>
</comment>
<evidence type="ECO:0000259" key="3">
    <source>
        <dbReference type="Pfam" id="PF07687"/>
    </source>
</evidence>
<dbReference type="NCBIfam" id="TIGR01879">
    <property type="entry name" value="hydantase"/>
    <property type="match status" value="1"/>
</dbReference>
<dbReference type="EMBL" id="BAAAZR010000043">
    <property type="protein sequence ID" value="GAA3840617.1"/>
    <property type="molecule type" value="Genomic_DNA"/>
</dbReference>
<dbReference type="GO" id="GO:0016787">
    <property type="term" value="F:hydrolase activity"/>
    <property type="evidence" value="ECO:0007669"/>
    <property type="project" value="UniProtKB-KW"/>
</dbReference>
<dbReference type="SUPFAM" id="SSF55031">
    <property type="entry name" value="Bacterial exopeptidase dimerisation domain"/>
    <property type="match status" value="1"/>
</dbReference>
<protein>
    <submittedName>
        <fullName evidence="4">Zn-dependent hydrolase</fullName>
    </submittedName>
</protein>
<evidence type="ECO:0000313" key="5">
    <source>
        <dbReference type="Proteomes" id="UP001500888"/>
    </source>
</evidence>
<gene>
    <name evidence="4" type="ORF">GCM10022226_73880</name>
</gene>
<dbReference type="InterPro" id="IPR002933">
    <property type="entry name" value="Peptidase_M20"/>
</dbReference>
<dbReference type="PANTHER" id="PTHR32494">
    <property type="entry name" value="ALLANTOATE DEIMINASE-RELATED"/>
    <property type="match status" value="1"/>
</dbReference>
<dbReference type="Gene3D" id="3.40.630.10">
    <property type="entry name" value="Zn peptidases"/>
    <property type="match status" value="1"/>
</dbReference>
<feature type="domain" description="Peptidase M20 dimerisation" evidence="3">
    <location>
        <begin position="221"/>
        <end position="316"/>
    </location>
</feature>
<dbReference type="InterPro" id="IPR036264">
    <property type="entry name" value="Bact_exopeptidase_dim_dom"/>
</dbReference>
<dbReference type="PANTHER" id="PTHR32494:SF5">
    <property type="entry name" value="ALLANTOATE AMIDOHYDROLASE"/>
    <property type="match status" value="1"/>
</dbReference>
<dbReference type="RefSeq" id="WP_344951634.1">
    <property type="nucleotide sequence ID" value="NZ_BAAAZR010000043.1"/>
</dbReference>
<dbReference type="InterPro" id="IPR010158">
    <property type="entry name" value="Amidase_Cbmase"/>
</dbReference>
<name>A0ABP7JCL7_9ACTN</name>
<keyword evidence="2 4" id="KW-0378">Hydrolase</keyword>
<dbReference type="Proteomes" id="UP001500888">
    <property type="component" value="Unassembled WGS sequence"/>
</dbReference>
<evidence type="ECO:0000256" key="1">
    <source>
        <dbReference type="ARBA" id="ARBA00006153"/>
    </source>
</evidence>
<dbReference type="PIRSF" id="PIRSF001235">
    <property type="entry name" value="Amidase_carbamoylase"/>
    <property type="match status" value="1"/>
</dbReference>
<dbReference type="SUPFAM" id="SSF53187">
    <property type="entry name" value="Zn-dependent exopeptidases"/>
    <property type="match status" value="1"/>
</dbReference>
<dbReference type="CDD" id="cd03884">
    <property type="entry name" value="M20_bAS"/>
    <property type="match status" value="1"/>
</dbReference>